<reference evidence="2" key="1">
    <citation type="submission" date="2021-02" db="EMBL/GenBank/DDBJ databases">
        <title>Genome sequence Cadophora malorum strain M34.</title>
        <authorList>
            <person name="Stefanovic E."/>
            <person name="Vu D."/>
            <person name="Scully C."/>
            <person name="Dijksterhuis J."/>
            <person name="Roader J."/>
            <person name="Houbraken J."/>
        </authorList>
    </citation>
    <scope>NUCLEOTIDE SEQUENCE</scope>
    <source>
        <strain evidence="2">M34</strain>
    </source>
</reference>
<dbReference type="InterPro" id="IPR035923">
    <property type="entry name" value="TT1751-like_sf"/>
</dbReference>
<keyword evidence="3" id="KW-1185">Reference proteome</keyword>
<sequence>MSFSPASQTQKFEASRITIKSPKSYDDVLKALYTSIGSPEAVSEFPKIMKGVFEAPNPQEQFVSTVNKTVGPHGFMIMQEFNHGAWIPLCGVGDGLKSKRIILGNPLIAITMIKHDINAGLFVPVEIFVLEKREGTEINYNLPSGLITGLNKDPELVSAAEKLDEKLAALLKDVLS</sequence>
<dbReference type="Proteomes" id="UP000664132">
    <property type="component" value="Unassembled WGS sequence"/>
</dbReference>
<dbReference type="EMBL" id="JAFJYH010000336">
    <property type="protein sequence ID" value="KAG4413054.1"/>
    <property type="molecule type" value="Genomic_DNA"/>
</dbReference>
<accession>A0A8H7W6V9</accession>
<proteinExistence type="predicted"/>
<protein>
    <recommendedName>
        <fullName evidence="1">DUF302 domain-containing protein</fullName>
    </recommendedName>
</protein>
<dbReference type="Gene3D" id="3.30.310.70">
    <property type="entry name" value="TT1751-like domain"/>
    <property type="match status" value="1"/>
</dbReference>
<dbReference type="Pfam" id="PF03625">
    <property type="entry name" value="DUF302"/>
    <property type="match status" value="1"/>
</dbReference>
<evidence type="ECO:0000313" key="3">
    <source>
        <dbReference type="Proteomes" id="UP000664132"/>
    </source>
</evidence>
<comment type="caution">
    <text evidence="2">The sequence shown here is derived from an EMBL/GenBank/DDBJ whole genome shotgun (WGS) entry which is preliminary data.</text>
</comment>
<dbReference type="SUPFAM" id="SSF103247">
    <property type="entry name" value="TT1751-like"/>
    <property type="match status" value="1"/>
</dbReference>
<dbReference type="InterPro" id="IPR005180">
    <property type="entry name" value="DUF302"/>
</dbReference>
<feature type="domain" description="DUF302" evidence="1">
    <location>
        <begin position="97"/>
        <end position="143"/>
    </location>
</feature>
<evidence type="ECO:0000259" key="1">
    <source>
        <dbReference type="Pfam" id="PF03625"/>
    </source>
</evidence>
<name>A0A8H7W6V9_9HELO</name>
<dbReference type="AlphaFoldDB" id="A0A8H7W6V9"/>
<gene>
    <name evidence="2" type="ORF">IFR04_013818</name>
</gene>
<dbReference type="OrthoDB" id="5190258at2759"/>
<evidence type="ECO:0000313" key="2">
    <source>
        <dbReference type="EMBL" id="KAG4413054.1"/>
    </source>
</evidence>
<organism evidence="2 3">
    <name type="scientific">Cadophora malorum</name>
    <dbReference type="NCBI Taxonomy" id="108018"/>
    <lineage>
        <taxon>Eukaryota</taxon>
        <taxon>Fungi</taxon>
        <taxon>Dikarya</taxon>
        <taxon>Ascomycota</taxon>
        <taxon>Pezizomycotina</taxon>
        <taxon>Leotiomycetes</taxon>
        <taxon>Helotiales</taxon>
        <taxon>Ploettnerulaceae</taxon>
        <taxon>Cadophora</taxon>
    </lineage>
</organism>
<dbReference type="CDD" id="cd14797">
    <property type="entry name" value="DUF302"/>
    <property type="match status" value="1"/>
</dbReference>